<dbReference type="InterPro" id="IPR012347">
    <property type="entry name" value="Ferritin-like"/>
</dbReference>
<accession>A0ABP7JAB8</accession>
<dbReference type="Gene3D" id="1.20.1260.10">
    <property type="match status" value="1"/>
</dbReference>
<dbReference type="PANTHER" id="PTHR42932:SF2">
    <property type="entry name" value="DNA PROTECTION DURING STARVATION PROTEIN 1"/>
    <property type="match status" value="1"/>
</dbReference>
<dbReference type="InterPro" id="IPR008331">
    <property type="entry name" value="Ferritin_DPS_dom"/>
</dbReference>
<dbReference type="EMBL" id="BAABCM010000011">
    <property type="protein sequence ID" value="GAA3838416.1"/>
    <property type="molecule type" value="Genomic_DNA"/>
</dbReference>
<evidence type="ECO:0000256" key="2">
    <source>
        <dbReference type="RuleBase" id="RU003875"/>
    </source>
</evidence>
<reference evidence="5" key="1">
    <citation type="journal article" date="2019" name="Int. J. Syst. Evol. Microbiol.">
        <title>The Global Catalogue of Microorganisms (GCM) 10K type strain sequencing project: providing services to taxonomists for standard genome sequencing and annotation.</title>
        <authorList>
            <consortium name="The Broad Institute Genomics Platform"/>
            <consortium name="The Broad Institute Genome Sequencing Center for Infectious Disease"/>
            <person name="Wu L."/>
            <person name="Ma J."/>
        </authorList>
    </citation>
    <scope>NUCLEOTIDE SEQUENCE [LARGE SCALE GENOMIC DNA]</scope>
    <source>
        <strain evidence="5">JCM 17017</strain>
    </source>
</reference>
<sequence length="169" mass="17993">MTQTTEKTRRIPAAGAVGFTASPALARDLQLVLADLVELHLQAKQAHWNVVGPGFRSLHLELDDITAAAREASDLVAERLRALHGVPDGRSGTVAATTTLAAFPGGERSTAEVIEAITNRLHGVASTIRVVRGSVDAEDPVTTDLLHSVVETLEKHAWMLGAAGREPRR</sequence>
<organism evidence="4 5">
    <name type="scientific">Amycolatopsis tucumanensis</name>
    <dbReference type="NCBI Taxonomy" id="401106"/>
    <lineage>
        <taxon>Bacteria</taxon>
        <taxon>Bacillati</taxon>
        <taxon>Actinomycetota</taxon>
        <taxon>Actinomycetes</taxon>
        <taxon>Pseudonocardiales</taxon>
        <taxon>Pseudonocardiaceae</taxon>
        <taxon>Amycolatopsis</taxon>
    </lineage>
</organism>
<keyword evidence="5" id="KW-1185">Reference proteome</keyword>
<dbReference type="InterPro" id="IPR023188">
    <property type="entry name" value="DPS_DNA-bd_CS"/>
</dbReference>
<dbReference type="InterPro" id="IPR009078">
    <property type="entry name" value="Ferritin-like_SF"/>
</dbReference>
<gene>
    <name evidence="4" type="ORF">GCM10022380_65700</name>
</gene>
<dbReference type="PANTHER" id="PTHR42932">
    <property type="entry name" value="GENERAL STRESS PROTEIN 20U"/>
    <property type="match status" value="1"/>
</dbReference>
<evidence type="ECO:0000313" key="4">
    <source>
        <dbReference type="EMBL" id="GAA3838416.1"/>
    </source>
</evidence>
<dbReference type="PROSITE" id="PS00818">
    <property type="entry name" value="DPS_1"/>
    <property type="match status" value="1"/>
</dbReference>
<evidence type="ECO:0000256" key="1">
    <source>
        <dbReference type="ARBA" id="ARBA00009497"/>
    </source>
</evidence>
<dbReference type="InterPro" id="IPR002177">
    <property type="entry name" value="DPS_DNA-bd"/>
</dbReference>
<comment type="similarity">
    <text evidence="1 2">Belongs to the Dps family.</text>
</comment>
<evidence type="ECO:0000313" key="5">
    <source>
        <dbReference type="Proteomes" id="UP001501624"/>
    </source>
</evidence>
<dbReference type="PRINTS" id="PR01346">
    <property type="entry name" value="HELNAPAPROT"/>
</dbReference>
<evidence type="ECO:0000259" key="3">
    <source>
        <dbReference type="Pfam" id="PF00210"/>
    </source>
</evidence>
<dbReference type="Proteomes" id="UP001501624">
    <property type="component" value="Unassembled WGS sequence"/>
</dbReference>
<dbReference type="PIRSF" id="PIRSF005900">
    <property type="entry name" value="Dps"/>
    <property type="match status" value="1"/>
</dbReference>
<dbReference type="RefSeq" id="WP_020420888.1">
    <property type="nucleotide sequence ID" value="NZ_BAABCM010000011.1"/>
</dbReference>
<dbReference type="CDD" id="cd01043">
    <property type="entry name" value="DPS"/>
    <property type="match status" value="1"/>
</dbReference>
<feature type="domain" description="Ferritin/DPS" evidence="3">
    <location>
        <begin position="29"/>
        <end position="162"/>
    </location>
</feature>
<name>A0ABP7JAB8_9PSEU</name>
<protein>
    <submittedName>
        <fullName evidence="4">DNA starvation/stationary phase protection protein</fullName>
    </submittedName>
</protein>
<comment type="caution">
    <text evidence="4">The sequence shown here is derived from an EMBL/GenBank/DDBJ whole genome shotgun (WGS) entry which is preliminary data.</text>
</comment>
<proteinExistence type="inferred from homology"/>
<dbReference type="SUPFAM" id="SSF47240">
    <property type="entry name" value="Ferritin-like"/>
    <property type="match status" value="1"/>
</dbReference>
<dbReference type="Pfam" id="PF00210">
    <property type="entry name" value="Ferritin"/>
    <property type="match status" value="1"/>
</dbReference>